<dbReference type="AlphaFoldDB" id="W4LCS2"/>
<comment type="caution">
    <text evidence="1">The sequence shown here is derived from an EMBL/GenBank/DDBJ whole genome shotgun (WGS) entry which is preliminary data.</text>
</comment>
<protein>
    <submittedName>
        <fullName evidence="1">Uncharacterized protein</fullName>
    </submittedName>
</protein>
<reference evidence="1 2" key="1">
    <citation type="journal article" date="2014" name="Nature">
        <title>An environmental bacterial taxon with a large and distinct metabolic repertoire.</title>
        <authorList>
            <person name="Wilson M.C."/>
            <person name="Mori T."/>
            <person name="Ruckert C."/>
            <person name="Uria A.R."/>
            <person name="Helf M.J."/>
            <person name="Takada K."/>
            <person name="Gernert C."/>
            <person name="Steffens U.A."/>
            <person name="Heycke N."/>
            <person name="Schmitt S."/>
            <person name="Rinke C."/>
            <person name="Helfrich E.J."/>
            <person name="Brachmann A.O."/>
            <person name="Gurgui C."/>
            <person name="Wakimoto T."/>
            <person name="Kracht M."/>
            <person name="Crusemann M."/>
            <person name="Hentschel U."/>
            <person name="Abe I."/>
            <person name="Matsunaga S."/>
            <person name="Kalinowski J."/>
            <person name="Takeyama H."/>
            <person name="Piel J."/>
        </authorList>
    </citation>
    <scope>NUCLEOTIDE SEQUENCE [LARGE SCALE GENOMIC DNA]</scope>
    <source>
        <strain evidence="2">TSY2</strain>
    </source>
</reference>
<evidence type="ECO:0000313" key="2">
    <source>
        <dbReference type="Proteomes" id="UP000019140"/>
    </source>
</evidence>
<proteinExistence type="predicted"/>
<keyword evidence="2" id="KW-1185">Reference proteome</keyword>
<accession>W4LCS2</accession>
<dbReference type="EMBL" id="AZHX01002305">
    <property type="protein sequence ID" value="ETW95520.1"/>
    <property type="molecule type" value="Genomic_DNA"/>
</dbReference>
<evidence type="ECO:0000313" key="1">
    <source>
        <dbReference type="EMBL" id="ETW95520.1"/>
    </source>
</evidence>
<gene>
    <name evidence="1" type="ORF">ETSY2_47990</name>
</gene>
<sequence>MNMPYLKEVDSQFDEVIPITRHKDTIVSRSIVQLGVVIESVPLNLVHTNDIET</sequence>
<name>W4LCS2_9BACT</name>
<dbReference type="Proteomes" id="UP000019140">
    <property type="component" value="Unassembled WGS sequence"/>
</dbReference>
<organism evidence="1 2">
    <name type="scientific">Candidatus Entotheonella gemina</name>
    <dbReference type="NCBI Taxonomy" id="1429439"/>
    <lineage>
        <taxon>Bacteria</taxon>
        <taxon>Pseudomonadati</taxon>
        <taxon>Nitrospinota/Tectimicrobiota group</taxon>
        <taxon>Candidatus Tectimicrobiota</taxon>
        <taxon>Candidatus Entotheonellia</taxon>
        <taxon>Candidatus Entotheonellales</taxon>
        <taxon>Candidatus Entotheonellaceae</taxon>
        <taxon>Candidatus Entotheonella</taxon>
    </lineage>
</organism>
<dbReference type="HOGENOM" id="CLU_3059662_0_0_7"/>